<dbReference type="AlphaFoldDB" id="X1CEN9"/>
<organism evidence="2">
    <name type="scientific">marine sediment metagenome</name>
    <dbReference type="NCBI Taxonomy" id="412755"/>
    <lineage>
        <taxon>unclassified sequences</taxon>
        <taxon>metagenomes</taxon>
        <taxon>ecological metagenomes</taxon>
    </lineage>
</organism>
<sequence>IKKEILGITSALTWDEFTWIVKVSLGKDVAVEKGKEFLIFPNLLIKNITLSTINKAQELISKYNIRPRDAIHAACALENNVDLICSFDVDFDEIKEIKRIEP</sequence>
<feature type="non-terminal residue" evidence="2">
    <location>
        <position position="1"/>
    </location>
</feature>
<protein>
    <recommendedName>
        <fullName evidence="1">PIN domain-containing protein</fullName>
    </recommendedName>
</protein>
<proteinExistence type="predicted"/>
<dbReference type="EMBL" id="BART01019164">
    <property type="protein sequence ID" value="GAG82691.1"/>
    <property type="molecule type" value="Genomic_DNA"/>
</dbReference>
<dbReference type="SUPFAM" id="SSF88723">
    <property type="entry name" value="PIN domain-like"/>
    <property type="match status" value="1"/>
</dbReference>
<reference evidence="2" key="1">
    <citation type="journal article" date="2014" name="Front. Microbiol.">
        <title>High frequency of phylogenetically diverse reductive dehalogenase-homologous genes in deep subseafloor sedimentary metagenomes.</title>
        <authorList>
            <person name="Kawai M."/>
            <person name="Futagami T."/>
            <person name="Toyoda A."/>
            <person name="Takaki Y."/>
            <person name="Nishi S."/>
            <person name="Hori S."/>
            <person name="Arai W."/>
            <person name="Tsubouchi T."/>
            <person name="Morono Y."/>
            <person name="Uchiyama I."/>
            <person name="Ito T."/>
            <person name="Fujiyama A."/>
            <person name="Inagaki F."/>
            <person name="Takami H."/>
        </authorList>
    </citation>
    <scope>NUCLEOTIDE SEQUENCE</scope>
    <source>
        <strain evidence="2">Expedition CK06-06</strain>
    </source>
</reference>
<name>X1CEN9_9ZZZZ</name>
<feature type="domain" description="PIN" evidence="1">
    <location>
        <begin position="8"/>
        <end position="95"/>
    </location>
</feature>
<comment type="caution">
    <text evidence="2">The sequence shown here is derived from an EMBL/GenBank/DDBJ whole genome shotgun (WGS) entry which is preliminary data.</text>
</comment>
<evidence type="ECO:0000313" key="2">
    <source>
        <dbReference type="EMBL" id="GAG82691.1"/>
    </source>
</evidence>
<dbReference type="InterPro" id="IPR052106">
    <property type="entry name" value="PINc/VapC_TA"/>
</dbReference>
<dbReference type="PANTHER" id="PTHR38826">
    <property type="entry name" value="RIBONUCLEASE VAPC13"/>
    <property type="match status" value="1"/>
</dbReference>
<dbReference type="Gene3D" id="3.40.50.1010">
    <property type="entry name" value="5'-nuclease"/>
    <property type="match status" value="1"/>
</dbReference>
<evidence type="ECO:0000259" key="1">
    <source>
        <dbReference type="Pfam" id="PF01850"/>
    </source>
</evidence>
<dbReference type="InterPro" id="IPR002716">
    <property type="entry name" value="PIN_dom"/>
</dbReference>
<dbReference type="InterPro" id="IPR029060">
    <property type="entry name" value="PIN-like_dom_sf"/>
</dbReference>
<gene>
    <name evidence="2" type="ORF">S01H4_35943</name>
</gene>
<accession>X1CEN9</accession>
<dbReference type="PANTHER" id="PTHR38826:SF5">
    <property type="entry name" value="RIBONUCLEASE VAPC13"/>
    <property type="match status" value="1"/>
</dbReference>
<dbReference type="Pfam" id="PF01850">
    <property type="entry name" value="PIN"/>
    <property type="match status" value="1"/>
</dbReference>